<evidence type="ECO:0000256" key="8">
    <source>
        <dbReference type="SAM" id="Phobius"/>
    </source>
</evidence>
<reference evidence="10 11" key="1">
    <citation type="submission" date="2018-03" db="EMBL/GenBank/DDBJ databases">
        <title>Novel Streptomyces sp. from soil.</title>
        <authorList>
            <person name="Tan G.Y.A."/>
            <person name="Lee Z.Y."/>
        </authorList>
    </citation>
    <scope>NUCLEOTIDE SEQUENCE [LARGE SCALE GENOMIC DNA]</scope>
    <source>
        <strain evidence="10 11">ST5x</strain>
    </source>
</reference>
<keyword evidence="11" id="KW-1185">Reference proteome</keyword>
<sequence>MAALNAPDVPTYLPPRELRTKLVAVAASTGALFGFSIAAVNQTLEQIRAEFGLSSLDKGIVVSSLVVGALAGCVCASALTDRLGQRLILCWAGVLGTAASVVGAVSPDEAVLSLARFLVGFAVGVTSAVSPMLLAELATAHRRGSLVTLYQLSLTVGVLIALVLGLVASAQGEWRLMFAANGVPALVQAVAVLLLPPAPGDLVARGRQQDAMAVLRATRGPVEAAQVLEDFGAFQSSRAGSLLRGLVRPETRVPVAIALGAALMNALVGIGAVVYYSTLVFASAGVGGQLGAEVATLSIGVMNVVASVAALTLISRFGRRPLLAVGLSGISGSLCVAAFGLIAGGGSVSGPLTIGAVLVFIACFAFSAGPLAWLIMAEVTPREIRAGVAGTALALNWAANLLVALLFPVIVGTPGSPTRVGVVFLVFAAFSVVFLVAFRRYVPETKDRSLAELQNAFRERGGRSTGPS</sequence>
<keyword evidence="6 8" id="KW-0472">Membrane</keyword>
<dbReference type="InterPro" id="IPR005829">
    <property type="entry name" value="Sugar_transporter_CS"/>
</dbReference>
<comment type="caution">
    <text evidence="10">The sequence shown here is derived from an EMBL/GenBank/DDBJ whole genome shotgun (WGS) entry which is preliminary data.</text>
</comment>
<evidence type="ECO:0000256" key="3">
    <source>
        <dbReference type="ARBA" id="ARBA00022448"/>
    </source>
</evidence>
<dbReference type="NCBIfam" id="TIGR00879">
    <property type="entry name" value="SP"/>
    <property type="match status" value="1"/>
</dbReference>
<feature type="transmembrane region" description="Helical" evidence="8">
    <location>
        <begin position="388"/>
        <end position="411"/>
    </location>
</feature>
<evidence type="ECO:0000313" key="11">
    <source>
        <dbReference type="Proteomes" id="UP000239322"/>
    </source>
</evidence>
<dbReference type="PRINTS" id="PR00171">
    <property type="entry name" value="SUGRTRNSPORT"/>
</dbReference>
<evidence type="ECO:0000256" key="5">
    <source>
        <dbReference type="ARBA" id="ARBA00022989"/>
    </source>
</evidence>
<dbReference type="Pfam" id="PF00083">
    <property type="entry name" value="Sugar_tr"/>
    <property type="match status" value="1"/>
</dbReference>
<feature type="transmembrane region" description="Helical" evidence="8">
    <location>
        <begin position="22"/>
        <end position="40"/>
    </location>
</feature>
<feature type="transmembrane region" description="Helical" evidence="8">
    <location>
        <begin position="147"/>
        <end position="168"/>
    </location>
</feature>
<dbReference type="SUPFAM" id="SSF103473">
    <property type="entry name" value="MFS general substrate transporter"/>
    <property type="match status" value="1"/>
</dbReference>
<dbReference type="InterPro" id="IPR036259">
    <property type="entry name" value="MFS_trans_sf"/>
</dbReference>
<dbReference type="GO" id="GO:0022857">
    <property type="term" value="F:transmembrane transporter activity"/>
    <property type="evidence" value="ECO:0007669"/>
    <property type="project" value="InterPro"/>
</dbReference>
<evidence type="ECO:0000259" key="9">
    <source>
        <dbReference type="PROSITE" id="PS50850"/>
    </source>
</evidence>
<dbReference type="RefSeq" id="WP_105867547.1">
    <property type="nucleotide sequence ID" value="NZ_PVLV01000062.1"/>
</dbReference>
<organism evidence="10 11">
    <name type="scientific">Streptomyces solincola</name>
    <dbReference type="NCBI Taxonomy" id="2100817"/>
    <lineage>
        <taxon>Bacteria</taxon>
        <taxon>Bacillati</taxon>
        <taxon>Actinomycetota</taxon>
        <taxon>Actinomycetes</taxon>
        <taxon>Kitasatosporales</taxon>
        <taxon>Streptomycetaceae</taxon>
        <taxon>Streptomyces</taxon>
    </lineage>
</organism>
<dbReference type="PANTHER" id="PTHR48023">
    <property type="entry name" value="D-XYLOSE-PROTON SYMPORTER-LIKE 2"/>
    <property type="match status" value="1"/>
</dbReference>
<evidence type="ECO:0000313" key="10">
    <source>
        <dbReference type="EMBL" id="PRH80374.1"/>
    </source>
</evidence>
<feature type="transmembrane region" description="Helical" evidence="8">
    <location>
        <begin position="87"/>
        <end position="105"/>
    </location>
</feature>
<feature type="transmembrane region" description="Helical" evidence="8">
    <location>
        <begin position="417"/>
        <end position="438"/>
    </location>
</feature>
<feature type="transmembrane region" description="Helical" evidence="8">
    <location>
        <begin position="117"/>
        <end position="135"/>
    </location>
</feature>
<comment type="subcellular location">
    <subcellularLocation>
        <location evidence="1">Cell membrane</location>
        <topology evidence="1">Multi-pass membrane protein</topology>
    </subcellularLocation>
</comment>
<dbReference type="Gene3D" id="1.20.1250.20">
    <property type="entry name" value="MFS general substrate transporter like domains"/>
    <property type="match status" value="1"/>
</dbReference>
<dbReference type="PANTHER" id="PTHR48023:SF4">
    <property type="entry name" value="D-XYLOSE-PROTON SYMPORTER-LIKE 2"/>
    <property type="match status" value="1"/>
</dbReference>
<feature type="transmembrane region" description="Helical" evidence="8">
    <location>
        <begin position="60"/>
        <end position="80"/>
    </location>
</feature>
<proteinExistence type="inferred from homology"/>
<evidence type="ECO:0000256" key="1">
    <source>
        <dbReference type="ARBA" id="ARBA00004651"/>
    </source>
</evidence>
<protein>
    <recommendedName>
        <fullName evidence="9">Major facilitator superfamily (MFS) profile domain-containing protein</fullName>
    </recommendedName>
</protein>
<dbReference type="PROSITE" id="PS50850">
    <property type="entry name" value="MFS"/>
    <property type="match status" value="1"/>
</dbReference>
<dbReference type="InterPro" id="IPR050820">
    <property type="entry name" value="MFS_Sugar_Transporter"/>
</dbReference>
<feature type="transmembrane region" description="Helical" evidence="8">
    <location>
        <begin position="295"/>
        <end position="315"/>
    </location>
</feature>
<keyword evidence="3 7" id="KW-0813">Transport</keyword>
<dbReference type="InterPro" id="IPR020846">
    <property type="entry name" value="MFS_dom"/>
</dbReference>
<evidence type="ECO:0000256" key="2">
    <source>
        <dbReference type="ARBA" id="ARBA00010992"/>
    </source>
</evidence>
<dbReference type="GO" id="GO:1904659">
    <property type="term" value="P:D-glucose transmembrane transport"/>
    <property type="evidence" value="ECO:0007669"/>
    <property type="project" value="TreeGrafter"/>
</dbReference>
<accession>A0A2S9Q118</accession>
<evidence type="ECO:0000256" key="7">
    <source>
        <dbReference type="RuleBase" id="RU003346"/>
    </source>
</evidence>
<dbReference type="AlphaFoldDB" id="A0A2S9Q118"/>
<feature type="transmembrane region" description="Helical" evidence="8">
    <location>
        <begin position="253"/>
        <end position="275"/>
    </location>
</feature>
<dbReference type="InterPro" id="IPR005828">
    <property type="entry name" value="MFS_sugar_transport-like"/>
</dbReference>
<evidence type="ECO:0000256" key="6">
    <source>
        <dbReference type="ARBA" id="ARBA00023136"/>
    </source>
</evidence>
<gene>
    <name evidence="10" type="ORF">C6N75_04605</name>
</gene>
<comment type="similarity">
    <text evidence="2 7">Belongs to the major facilitator superfamily. Sugar transporter (TC 2.A.1.1) family.</text>
</comment>
<evidence type="ECO:0000256" key="4">
    <source>
        <dbReference type="ARBA" id="ARBA00022692"/>
    </source>
</evidence>
<dbReference type="PROSITE" id="PS00217">
    <property type="entry name" value="SUGAR_TRANSPORT_2"/>
    <property type="match status" value="1"/>
</dbReference>
<dbReference type="GO" id="GO:0005886">
    <property type="term" value="C:plasma membrane"/>
    <property type="evidence" value="ECO:0007669"/>
    <property type="project" value="UniProtKB-SubCell"/>
</dbReference>
<dbReference type="Proteomes" id="UP000239322">
    <property type="component" value="Unassembled WGS sequence"/>
</dbReference>
<name>A0A2S9Q118_9ACTN</name>
<feature type="transmembrane region" description="Helical" evidence="8">
    <location>
        <begin position="354"/>
        <end position="376"/>
    </location>
</feature>
<keyword evidence="5 8" id="KW-1133">Transmembrane helix</keyword>
<feature type="transmembrane region" description="Helical" evidence="8">
    <location>
        <begin position="322"/>
        <end position="342"/>
    </location>
</feature>
<keyword evidence="4 8" id="KW-0812">Transmembrane</keyword>
<feature type="transmembrane region" description="Helical" evidence="8">
    <location>
        <begin position="174"/>
        <end position="195"/>
    </location>
</feature>
<feature type="domain" description="Major facilitator superfamily (MFS) profile" evidence="9">
    <location>
        <begin position="22"/>
        <end position="446"/>
    </location>
</feature>
<dbReference type="EMBL" id="PVLV01000062">
    <property type="protein sequence ID" value="PRH80374.1"/>
    <property type="molecule type" value="Genomic_DNA"/>
</dbReference>
<dbReference type="InterPro" id="IPR003663">
    <property type="entry name" value="Sugar/inositol_transpt"/>
</dbReference>
<dbReference type="OrthoDB" id="4008739at2"/>